<accession>A0A815BCJ1</accession>
<dbReference type="AlphaFoldDB" id="A0A815BCJ1"/>
<dbReference type="EMBL" id="CAJNOV010007037">
    <property type="protein sequence ID" value="CAF1267863.1"/>
    <property type="molecule type" value="Genomic_DNA"/>
</dbReference>
<organism evidence="2 4">
    <name type="scientific">Rotaria magnacalcarata</name>
    <dbReference type="NCBI Taxonomy" id="392030"/>
    <lineage>
        <taxon>Eukaryota</taxon>
        <taxon>Metazoa</taxon>
        <taxon>Spiralia</taxon>
        <taxon>Gnathifera</taxon>
        <taxon>Rotifera</taxon>
        <taxon>Eurotatoria</taxon>
        <taxon>Bdelloidea</taxon>
        <taxon>Philodinida</taxon>
        <taxon>Philodinidae</taxon>
        <taxon>Rotaria</taxon>
    </lineage>
</organism>
<name>A0A815BCJ1_9BILA</name>
<evidence type="ECO:0000313" key="2">
    <source>
        <dbReference type="EMBL" id="CAF1267863.1"/>
    </source>
</evidence>
<keyword evidence="1" id="KW-0472">Membrane</keyword>
<evidence type="ECO:0000256" key="1">
    <source>
        <dbReference type="SAM" id="Phobius"/>
    </source>
</evidence>
<sequence length="363" mass="41386">MVSHGMPPNFLMLVIAFMLGTVVGVIWNLKGIQFGLIDLQRCNIRSKILFSQKSDWTGRLSFLSTSKFNHELQNNLILGAAVGLHLSVLHRFVQSARASCNLCTITLLVHDFSMRSDDFRLLSDVFHVVLIPYQQFLLSNKHETFVMTAIYSQRWTIFSSYLQTLQNEGKAFDNVFICDVSDTVFQANVFKHMNTMGDGLYVFLEDIHFRISEQKINANWVKICYGQQMLQQIGDKSISCSGTVLGSWPAIITYLSAMAAQFLTRSRACLRIAGNDQGVHNFIIYNGLIPDTKIYLIPHETGFVGTLALPKWLKRNKFGYILNSRSEIYAVVHQINRSPQLLAQFDRVYQTLPDDALNRKAYY</sequence>
<protein>
    <submittedName>
        <fullName evidence="2">Uncharacterized protein</fullName>
    </submittedName>
</protein>
<dbReference type="Proteomes" id="UP000663834">
    <property type="component" value="Unassembled WGS sequence"/>
</dbReference>
<dbReference type="EMBL" id="CAJNOW010003239">
    <property type="protein sequence ID" value="CAF1374650.1"/>
    <property type="molecule type" value="Genomic_DNA"/>
</dbReference>
<evidence type="ECO:0000313" key="4">
    <source>
        <dbReference type="Proteomes" id="UP000663855"/>
    </source>
</evidence>
<dbReference type="Proteomes" id="UP000663855">
    <property type="component" value="Unassembled WGS sequence"/>
</dbReference>
<proteinExistence type="predicted"/>
<comment type="caution">
    <text evidence="2">The sequence shown here is derived from an EMBL/GenBank/DDBJ whole genome shotgun (WGS) entry which is preliminary data.</text>
</comment>
<gene>
    <name evidence="2" type="ORF">CJN711_LOCUS15326</name>
    <name evidence="3" type="ORF">KQP761_LOCUS8397</name>
</gene>
<feature type="transmembrane region" description="Helical" evidence="1">
    <location>
        <begin position="6"/>
        <end position="29"/>
    </location>
</feature>
<evidence type="ECO:0000313" key="3">
    <source>
        <dbReference type="EMBL" id="CAF1374650.1"/>
    </source>
</evidence>
<keyword evidence="1" id="KW-0812">Transmembrane</keyword>
<keyword evidence="1" id="KW-1133">Transmembrane helix</keyword>
<dbReference type="OrthoDB" id="413746at2759"/>
<reference evidence="2" key="1">
    <citation type="submission" date="2021-02" db="EMBL/GenBank/DDBJ databases">
        <authorList>
            <person name="Nowell W R."/>
        </authorList>
    </citation>
    <scope>NUCLEOTIDE SEQUENCE</scope>
</reference>